<evidence type="ECO:0000313" key="8">
    <source>
        <dbReference type="Proteomes" id="UP001472677"/>
    </source>
</evidence>
<dbReference type="Pfam" id="PF00854">
    <property type="entry name" value="PTR2"/>
    <property type="match status" value="1"/>
</dbReference>
<gene>
    <name evidence="7" type="ORF">V6N12_029764</name>
</gene>
<dbReference type="InterPro" id="IPR036259">
    <property type="entry name" value="MFS_trans_sf"/>
</dbReference>
<keyword evidence="4 6" id="KW-1133">Transmembrane helix</keyword>
<evidence type="ECO:0000256" key="1">
    <source>
        <dbReference type="ARBA" id="ARBA00004141"/>
    </source>
</evidence>
<reference evidence="7 8" key="1">
    <citation type="journal article" date="2024" name="G3 (Bethesda)">
        <title>Genome assembly of Hibiscus sabdariffa L. provides insights into metabolisms of medicinal natural products.</title>
        <authorList>
            <person name="Kim T."/>
        </authorList>
    </citation>
    <scope>NUCLEOTIDE SEQUENCE [LARGE SCALE GENOMIC DNA]</scope>
    <source>
        <strain evidence="7">TK-2024</strain>
        <tissue evidence="7">Old leaves</tissue>
    </source>
</reference>
<feature type="transmembrane region" description="Helical" evidence="6">
    <location>
        <begin position="84"/>
        <end position="105"/>
    </location>
</feature>
<evidence type="ECO:0000256" key="2">
    <source>
        <dbReference type="ARBA" id="ARBA00005982"/>
    </source>
</evidence>
<evidence type="ECO:0000256" key="6">
    <source>
        <dbReference type="SAM" id="Phobius"/>
    </source>
</evidence>
<feature type="transmembrane region" description="Helical" evidence="6">
    <location>
        <begin position="295"/>
        <end position="314"/>
    </location>
</feature>
<dbReference type="PANTHER" id="PTHR11654">
    <property type="entry name" value="OLIGOPEPTIDE TRANSPORTER-RELATED"/>
    <property type="match status" value="1"/>
</dbReference>
<evidence type="ECO:0000256" key="3">
    <source>
        <dbReference type="ARBA" id="ARBA00022692"/>
    </source>
</evidence>
<dbReference type="EMBL" id="JBBPBM010000041">
    <property type="protein sequence ID" value="KAK8524913.1"/>
    <property type="molecule type" value="Genomic_DNA"/>
</dbReference>
<sequence length="355" mass="39472">MLMARMDQLWMTFGELICTAQKVEELKALLKVMPIWSTGIMMAIAGPQHLFPVLQTRMVWVVLYERAIIPLASKIKGKQVYLSVYLRMGLGLFLSVIAMGLTAMVESVRLHKVNQEYHIKYPTAVVNMSAMWLLPQYIVMGIAEALSALGQFEFYHRAFPKTMSSIGNSLFFLSLSLAHLLNSVLFNIVNHTTSNDGKPSWVADNVNEAHFDYYYWLLGGLSLLNGLHIPVASLIVVVYVTVTVWVALCDLTVIPLASKIKGKQVCLDVYLRMGLGLFLSVIGNGGELSSIGNSLFILSLALAHLLSSALFNIVSHTTVRDGKRSWVADNLNEARFDYYYSTLAGLSLLTGYHVL</sequence>
<evidence type="ECO:0000313" key="7">
    <source>
        <dbReference type="EMBL" id="KAK8524913.1"/>
    </source>
</evidence>
<keyword evidence="3 6" id="KW-0812">Transmembrane</keyword>
<comment type="subcellular location">
    <subcellularLocation>
        <location evidence="1">Membrane</location>
        <topology evidence="1">Multi-pass membrane protein</topology>
    </subcellularLocation>
</comment>
<keyword evidence="8" id="KW-1185">Reference proteome</keyword>
<organism evidence="7 8">
    <name type="scientific">Hibiscus sabdariffa</name>
    <name type="common">roselle</name>
    <dbReference type="NCBI Taxonomy" id="183260"/>
    <lineage>
        <taxon>Eukaryota</taxon>
        <taxon>Viridiplantae</taxon>
        <taxon>Streptophyta</taxon>
        <taxon>Embryophyta</taxon>
        <taxon>Tracheophyta</taxon>
        <taxon>Spermatophyta</taxon>
        <taxon>Magnoliopsida</taxon>
        <taxon>eudicotyledons</taxon>
        <taxon>Gunneridae</taxon>
        <taxon>Pentapetalae</taxon>
        <taxon>rosids</taxon>
        <taxon>malvids</taxon>
        <taxon>Malvales</taxon>
        <taxon>Malvaceae</taxon>
        <taxon>Malvoideae</taxon>
        <taxon>Hibiscus</taxon>
    </lineage>
</organism>
<proteinExistence type="inferred from homology"/>
<feature type="transmembrane region" description="Helical" evidence="6">
    <location>
        <begin position="265"/>
        <end position="283"/>
    </location>
</feature>
<feature type="transmembrane region" description="Helical" evidence="6">
    <location>
        <begin position="170"/>
        <end position="189"/>
    </location>
</feature>
<dbReference type="InterPro" id="IPR000109">
    <property type="entry name" value="POT_fam"/>
</dbReference>
<keyword evidence="5 6" id="KW-0472">Membrane</keyword>
<accession>A0ABR2CX38</accession>
<name>A0ABR2CX38_9ROSI</name>
<protein>
    <submittedName>
        <fullName evidence="7">Uncharacterized protein</fullName>
    </submittedName>
</protein>
<evidence type="ECO:0000256" key="4">
    <source>
        <dbReference type="ARBA" id="ARBA00022989"/>
    </source>
</evidence>
<feature type="transmembrane region" description="Helical" evidence="6">
    <location>
        <begin position="227"/>
        <end position="253"/>
    </location>
</feature>
<dbReference type="Proteomes" id="UP001472677">
    <property type="component" value="Unassembled WGS sequence"/>
</dbReference>
<comment type="similarity">
    <text evidence="2">Belongs to the major facilitator superfamily. Proton-dependent oligopeptide transporter (POT/PTR) (TC 2.A.17) family.</text>
</comment>
<comment type="caution">
    <text evidence="7">The sequence shown here is derived from an EMBL/GenBank/DDBJ whole genome shotgun (WGS) entry which is preliminary data.</text>
</comment>
<feature type="transmembrane region" description="Helical" evidence="6">
    <location>
        <begin position="125"/>
        <end position="149"/>
    </location>
</feature>
<evidence type="ECO:0000256" key="5">
    <source>
        <dbReference type="ARBA" id="ARBA00023136"/>
    </source>
</evidence>
<dbReference type="Gene3D" id="1.20.1250.20">
    <property type="entry name" value="MFS general substrate transporter like domains"/>
    <property type="match status" value="3"/>
</dbReference>